<dbReference type="PATRIC" id="fig|449.7.peg.530"/>
<dbReference type="AlphaFoldDB" id="A0A0A8UNF3"/>
<keyword evidence="1" id="KW-0812">Transmembrane</keyword>
<feature type="transmembrane region" description="Helical" evidence="1">
    <location>
        <begin position="264"/>
        <end position="286"/>
    </location>
</feature>
<evidence type="ECO:0000256" key="1">
    <source>
        <dbReference type="SAM" id="Phobius"/>
    </source>
</evidence>
<keyword evidence="3" id="KW-1185">Reference proteome</keyword>
<name>A0A0A8UNF3_LEGHA</name>
<keyword evidence="1" id="KW-1133">Transmembrane helix</keyword>
<dbReference type="Proteomes" id="UP000032803">
    <property type="component" value="Chromosome I"/>
</dbReference>
<keyword evidence="1" id="KW-0472">Membrane</keyword>
<evidence type="ECO:0000313" key="3">
    <source>
        <dbReference type="Proteomes" id="UP000032803"/>
    </source>
</evidence>
<dbReference type="KEGG" id="lha:LHA_1361"/>
<dbReference type="RefSeq" id="WP_045105785.1">
    <property type="nucleotide sequence ID" value="NZ_LN681225.1"/>
</dbReference>
<feature type="transmembrane region" description="Helical" evidence="1">
    <location>
        <begin position="345"/>
        <end position="368"/>
    </location>
</feature>
<accession>A0A0A8UNF3</accession>
<dbReference type="STRING" id="449.LHA_1361"/>
<evidence type="ECO:0000313" key="2">
    <source>
        <dbReference type="EMBL" id="CEK10405.1"/>
    </source>
</evidence>
<proteinExistence type="predicted"/>
<protein>
    <submittedName>
        <fullName evidence="2">Putative membrane protein</fullName>
    </submittedName>
</protein>
<gene>
    <name evidence="2" type="ORF">LHA_1361</name>
</gene>
<dbReference type="OrthoDB" id="5651293at2"/>
<dbReference type="EMBL" id="LN681225">
    <property type="protein sequence ID" value="CEK10405.1"/>
    <property type="molecule type" value="Genomic_DNA"/>
</dbReference>
<reference evidence="3" key="1">
    <citation type="submission" date="2014-09" db="EMBL/GenBank/DDBJ databases">
        <authorList>
            <person name="Gomez-Valero L."/>
        </authorList>
    </citation>
    <scope>NUCLEOTIDE SEQUENCE [LARGE SCALE GENOMIC DNA]</scope>
    <source>
        <strain evidence="3">ATCC35250</strain>
    </source>
</reference>
<organism evidence="2 3">
    <name type="scientific">Legionella hackeliae</name>
    <dbReference type="NCBI Taxonomy" id="449"/>
    <lineage>
        <taxon>Bacteria</taxon>
        <taxon>Pseudomonadati</taxon>
        <taxon>Pseudomonadota</taxon>
        <taxon>Gammaproteobacteria</taxon>
        <taxon>Legionellales</taxon>
        <taxon>Legionellaceae</taxon>
        <taxon>Legionella</taxon>
    </lineage>
</organism>
<sequence>MAEINRIKHNFFSSSANQSAKLSFKETDFNLNQLKAEFSSLYQLFIANKHALKKEGEIVAYISCLCNLMIDYYKLDYVEDDLHALLEKKNEIERFIKETTSEETKPLTVLSKVRKGASNFATVVMSSAKLREDASFLITNRSYWNYSRTLASYLIIYLQENGFAAFMEAINEKIGSPYNLQDFVRLLDKPQRILRVSSVALYTLRFMINLTVMIKHVVKAALNKELSSQKVLIQEMEKRGYSMANDMVWGTVNLLSNYNRVFQLSSLVIAQINLAFLTFDLALFIVRWSVERRDYINRVNDLMRQKNEVVSSLELAVINRQIDIVNDEWEAQCAYYKFNIVAATLFIGAFGSTFVFFGPFALGILAGLSMLGNALYNTASEYKKYKQSSIAVQREITNGKFLANEHHYEMLNALNYRCAESYKLFWKTLIFNTTATAFIITAAAISWPIACALTFSYLSYRLYENYQKSREGEENKLPSNDIYRLFTVESSSNSAKSALPSITLC</sequence>
<dbReference type="HOGENOM" id="CLU_528731_0_0_6"/>
<feature type="transmembrane region" description="Helical" evidence="1">
    <location>
        <begin position="435"/>
        <end position="460"/>
    </location>
</feature>